<evidence type="ECO:0000256" key="3">
    <source>
        <dbReference type="PROSITE-ProRule" id="PRU00267"/>
    </source>
</evidence>
<feature type="domain" description="HMG box" evidence="5">
    <location>
        <begin position="120"/>
        <end position="188"/>
    </location>
</feature>
<protein>
    <recommendedName>
        <fullName evidence="5">HMG box domain-containing protein</fullName>
    </recommendedName>
</protein>
<dbReference type="AlphaFoldDB" id="A0A177X006"/>
<dbReference type="PANTHER" id="PTHR10270">
    <property type="entry name" value="SOX TRANSCRIPTION FACTOR"/>
    <property type="match status" value="1"/>
</dbReference>
<dbReference type="InterPro" id="IPR036910">
    <property type="entry name" value="HMG_box_dom_sf"/>
</dbReference>
<dbReference type="Gene3D" id="1.10.30.10">
    <property type="entry name" value="High mobility group box domain"/>
    <property type="match status" value="1"/>
</dbReference>
<dbReference type="InterPro" id="IPR009071">
    <property type="entry name" value="HMG_box_dom"/>
</dbReference>
<dbReference type="EMBL" id="DS022315">
    <property type="protein sequence ID" value="OAJ45225.1"/>
    <property type="molecule type" value="Genomic_DNA"/>
</dbReference>
<dbReference type="Pfam" id="PF00505">
    <property type="entry name" value="HMG_box"/>
    <property type="match status" value="1"/>
</dbReference>
<keyword evidence="1 3" id="KW-0238">DNA-binding</keyword>
<dbReference type="GO" id="GO:0001228">
    <property type="term" value="F:DNA-binding transcription activator activity, RNA polymerase II-specific"/>
    <property type="evidence" value="ECO:0007669"/>
    <property type="project" value="TreeGrafter"/>
</dbReference>
<dbReference type="GO" id="GO:0005634">
    <property type="term" value="C:nucleus"/>
    <property type="evidence" value="ECO:0007669"/>
    <property type="project" value="UniProtKB-UniRule"/>
</dbReference>
<dbReference type="InterPro" id="IPR050140">
    <property type="entry name" value="SRY-related_HMG-box_TF-like"/>
</dbReference>
<keyword evidence="3" id="KW-0539">Nucleus</keyword>
<dbReference type="STRING" id="403673.A0A177X006"/>
<dbReference type="OrthoDB" id="2107234at2759"/>
<dbReference type="PROSITE" id="PS50118">
    <property type="entry name" value="HMG_BOX_2"/>
    <property type="match status" value="1"/>
</dbReference>
<evidence type="ECO:0000313" key="6">
    <source>
        <dbReference type="EMBL" id="OAJ45225.1"/>
    </source>
</evidence>
<dbReference type="GO" id="GO:0030154">
    <property type="term" value="P:cell differentiation"/>
    <property type="evidence" value="ECO:0007669"/>
    <property type="project" value="TreeGrafter"/>
</dbReference>
<feature type="region of interest" description="Disordered" evidence="4">
    <location>
        <begin position="224"/>
        <end position="244"/>
    </location>
</feature>
<dbReference type="SUPFAM" id="SSF47095">
    <property type="entry name" value="HMG-box"/>
    <property type="match status" value="1"/>
</dbReference>
<feature type="DNA-binding region" description="HMG box" evidence="3">
    <location>
        <begin position="120"/>
        <end position="188"/>
    </location>
</feature>
<name>A0A177X006_BATDL</name>
<reference evidence="6 7" key="2">
    <citation type="submission" date="2016-05" db="EMBL/GenBank/DDBJ databases">
        <title>Lineage-specific infection strategies underlie the spectrum of fungal disease in amphibians.</title>
        <authorList>
            <person name="Cuomo C.A."/>
            <person name="Farrer R.A."/>
            <person name="James T."/>
            <person name="Longcore J."/>
            <person name="Birren B."/>
        </authorList>
    </citation>
    <scope>NUCLEOTIDE SEQUENCE [LARGE SCALE GENOMIC DNA]</scope>
    <source>
        <strain evidence="6 7">JEL423</strain>
    </source>
</reference>
<feature type="compositionally biased region" description="Polar residues" evidence="4">
    <location>
        <begin position="232"/>
        <end position="244"/>
    </location>
</feature>
<evidence type="ECO:0000256" key="2">
    <source>
        <dbReference type="ARBA" id="ARBA00023163"/>
    </source>
</evidence>
<evidence type="ECO:0000256" key="4">
    <source>
        <dbReference type="SAM" id="MobiDB-lite"/>
    </source>
</evidence>
<dbReference type="GO" id="GO:0000978">
    <property type="term" value="F:RNA polymerase II cis-regulatory region sequence-specific DNA binding"/>
    <property type="evidence" value="ECO:0007669"/>
    <property type="project" value="TreeGrafter"/>
</dbReference>
<reference evidence="6 7" key="1">
    <citation type="submission" date="2006-10" db="EMBL/GenBank/DDBJ databases">
        <title>The Genome Sequence of Batrachochytrium dendrobatidis JEL423.</title>
        <authorList>
            <consortium name="The Broad Institute Genome Sequencing Platform"/>
            <person name="Birren B."/>
            <person name="Lander E."/>
            <person name="Galagan J."/>
            <person name="Cuomo C."/>
            <person name="Devon K."/>
            <person name="Jaffe D."/>
            <person name="Butler J."/>
            <person name="Alvarez P."/>
            <person name="Gnerre S."/>
            <person name="Grabherr M."/>
            <person name="Kleber M."/>
            <person name="Mauceli E."/>
            <person name="Brockman W."/>
            <person name="Young S."/>
            <person name="LaButti K."/>
            <person name="Sykes S."/>
            <person name="DeCaprio D."/>
            <person name="Crawford M."/>
            <person name="Koehrsen M."/>
            <person name="Engels R."/>
            <person name="Montgomery P."/>
            <person name="Pearson M."/>
            <person name="Howarth C."/>
            <person name="Larson L."/>
            <person name="White J."/>
            <person name="O'Leary S."/>
            <person name="Kodira C."/>
            <person name="Zeng Q."/>
            <person name="Yandava C."/>
            <person name="Alvarado L."/>
            <person name="Longcore J."/>
            <person name="James T."/>
        </authorList>
    </citation>
    <scope>NUCLEOTIDE SEQUENCE [LARGE SCALE GENOMIC DNA]</scope>
    <source>
        <strain evidence="6 7">JEL423</strain>
    </source>
</reference>
<proteinExistence type="predicted"/>
<accession>A0A177X006</accession>
<dbReference type="SMART" id="SM00398">
    <property type="entry name" value="HMG"/>
    <property type="match status" value="1"/>
</dbReference>
<evidence type="ECO:0000256" key="1">
    <source>
        <dbReference type="ARBA" id="ARBA00023125"/>
    </source>
</evidence>
<sequence>MSVKPATLQISTKGLQSHNVPHANECFTDKLGNMESNHPTLVTIPQGYRMVILPGNLVDKFGNPAFPIQKPSKISKSNPTSPTSLISSKSTFESHKIDTFSKAKAIKNASAIKSPPVNKGKRPMNSFFQYRSNKLAEIRANHGVVSNPEIATIAAAMWKAEPESVRNAYKEQSLRNYQEYFDANPDFVWMPKYRGLKNAAARTVGEMRNQTNRKLANLVTKKLTGRPRSKSAPASPTTNMSCHSSFSFGQDLRQQLGEQALFEQYRSISRDNTDKNKGAHILTNNSYLDATNGLTITPPMSPTTLQKTLSLMTFPVLNGCSETDSENTSFINANTTLSFPMDYEFSTESEYSFANAVSAPLCISDSRVFANSFTGMLHTPSSTPSSTPQNSPKLQHENIDLMFMNSLNQGSLLEYTSFQDMLDFQWTENNTDSTLTFLTDEPTAMSSLSKSCSSFELDANHC</sequence>
<feature type="compositionally biased region" description="Polar residues" evidence="4">
    <location>
        <begin position="72"/>
        <end position="89"/>
    </location>
</feature>
<dbReference type="PANTHER" id="PTHR10270:SF161">
    <property type="entry name" value="SEX-DETERMINING REGION Y PROTEIN"/>
    <property type="match status" value="1"/>
</dbReference>
<feature type="region of interest" description="Disordered" evidence="4">
    <location>
        <begin position="70"/>
        <end position="89"/>
    </location>
</feature>
<gene>
    <name evidence="6" type="ORF">BDEG_28382</name>
</gene>
<dbReference type="VEuPathDB" id="FungiDB:BDEG_28382"/>
<keyword evidence="2" id="KW-0804">Transcription</keyword>
<evidence type="ECO:0000259" key="5">
    <source>
        <dbReference type="PROSITE" id="PS50118"/>
    </source>
</evidence>
<evidence type="ECO:0000313" key="7">
    <source>
        <dbReference type="Proteomes" id="UP000077115"/>
    </source>
</evidence>
<organism evidence="6 7">
    <name type="scientific">Batrachochytrium dendrobatidis (strain JEL423)</name>
    <dbReference type="NCBI Taxonomy" id="403673"/>
    <lineage>
        <taxon>Eukaryota</taxon>
        <taxon>Fungi</taxon>
        <taxon>Fungi incertae sedis</taxon>
        <taxon>Chytridiomycota</taxon>
        <taxon>Chytridiomycota incertae sedis</taxon>
        <taxon>Chytridiomycetes</taxon>
        <taxon>Rhizophydiales</taxon>
        <taxon>Rhizophydiales incertae sedis</taxon>
        <taxon>Batrachochytrium</taxon>
    </lineage>
</organism>
<dbReference type="Proteomes" id="UP000077115">
    <property type="component" value="Unassembled WGS sequence"/>
</dbReference>